<organism evidence="1">
    <name type="scientific">Singulisphaera sp. Ch08</name>
    <dbReference type="NCBI Taxonomy" id="3120278"/>
    <lineage>
        <taxon>Bacteria</taxon>
        <taxon>Pseudomonadati</taxon>
        <taxon>Planctomycetota</taxon>
        <taxon>Planctomycetia</taxon>
        <taxon>Isosphaerales</taxon>
        <taxon>Isosphaeraceae</taxon>
        <taxon>Singulisphaera</taxon>
    </lineage>
</organism>
<protein>
    <submittedName>
        <fullName evidence="1">Aldose 1-epimerase family protein</fullName>
    </submittedName>
</protein>
<dbReference type="InterPro" id="IPR014718">
    <property type="entry name" value="GH-type_carb-bd"/>
</dbReference>
<proteinExistence type="predicted"/>
<dbReference type="Pfam" id="PF14486">
    <property type="entry name" value="DUF4432"/>
    <property type="match status" value="1"/>
</dbReference>
<dbReference type="InterPro" id="IPR027839">
    <property type="entry name" value="DUF4432"/>
</dbReference>
<dbReference type="CDD" id="cd09023">
    <property type="entry name" value="Aldose_epim_Ec_c4013"/>
    <property type="match status" value="1"/>
</dbReference>
<dbReference type="Gene3D" id="2.70.98.10">
    <property type="match status" value="1"/>
</dbReference>
<accession>A0AAU7CBA4</accession>
<dbReference type="RefSeq" id="WP_406695142.1">
    <property type="nucleotide sequence ID" value="NZ_CP155447.1"/>
</dbReference>
<dbReference type="AlphaFoldDB" id="A0AAU7CBA4"/>
<name>A0AAU7CBA4_9BACT</name>
<gene>
    <name evidence="1" type="ORF">V5E97_29310</name>
</gene>
<dbReference type="EMBL" id="CP155447">
    <property type="protein sequence ID" value="XBH02400.1"/>
    <property type="molecule type" value="Genomic_DNA"/>
</dbReference>
<reference evidence="1" key="1">
    <citation type="submission" date="2024-05" db="EMBL/GenBank/DDBJ databases">
        <title>Planctomycetes of the genus Singulisphaera possess chitinolytic capabilities.</title>
        <authorList>
            <person name="Ivanova A."/>
        </authorList>
    </citation>
    <scope>NUCLEOTIDE SEQUENCE</scope>
    <source>
        <strain evidence="1">Ch08T</strain>
    </source>
</reference>
<dbReference type="GO" id="GO:0030246">
    <property type="term" value="F:carbohydrate binding"/>
    <property type="evidence" value="ECO:0007669"/>
    <property type="project" value="InterPro"/>
</dbReference>
<evidence type="ECO:0000313" key="1">
    <source>
        <dbReference type="EMBL" id="XBH02400.1"/>
    </source>
</evidence>
<sequence>MPSFTLTDVGRDLWVENFAIDAASLESPSPHAWSVTKRTLRGGRRDGVDLIQVNNGVFTFSIVPTRGMGLWKGHLGGDRVGWDSPVGDGPVNPAFVNLMNWGGLGWLEGFDELVARCGLENNGAPYEEKVTNSDGSERHTTYGLHGKIANIPASFVAVHVGTEPPYEIVVEGQVEESKLFAPQIRMTTRVSTTPGSNRLTVRDEFLNLKDAPGEMQVLYHWNFGPPYLEEGARFVAPVKVMAPRDAWAATAIDHYETYRAPEPGFAEQCYFFELQGGLDDGRTLTMLRNKAGDKGVVLRFSPAQLPAFTLWKCTGGLKEGYVTGLEPATNYPNPKPFEKARQRVVALPAGGRYVAETTLEVLSTGQAVAAVEAEIQAIQAQANPIIHRKPTEPYGPQD</sequence>